<dbReference type="PANTHER" id="PTHR16435:SF5">
    <property type="entry name" value="SPERMATOGENESIS ASSOCIATED 6-LIKE PROTEIN"/>
    <property type="match status" value="1"/>
</dbReference>
<dbReference type="Pfam" id="PF14909">
    <property type="entry name" value="SPATA6"/>
    <property type="match status" value="1"/>
</dbReference>
<dbReference type="Ensembl" id="ENSPMET00000027431.1">
    <property type="protein sequence ID" value="ENSPMEP00000018341.1"/>
    <property type="gene ID" value="ENSPMEG00000000619.1"/>
</dbReference>
<dbReference type="AlphaFoldDB" id="A0A3B3XTI4"/>
<dbReference type="Proteomes" id="UP000261480">
    <property type="component" value="Unplaced"/>
</dbReference>
<dbReference type="GO" id="GO:0120212">
    <property type="term" value="C:sperm head-tail coupling apparatus"/>
    <property type="evidence" value="ECO:0007669"/>
    <property type="project" value="InterPro"/>
</dbReference>
<reference evidence="4" key="1">
    <citation type="submission" date="2025-08" db="UniProtKB">
        <authorList>
            <consortium name="Ensembl"/>
        </authorList>
    </citation>
    <scope>IDENTIFICATION</scope>
</reference>
<dbReference type="PANTHER" id="PTHR16435">
    <property type="entry name" value="SPERMATOGENESIS-ASSOCIATED PROTEIN 6 SPATA6"/>
    <property type="match status" value="1"/>
</dbReference>
<dbReference type="InterPro" id="IPR042769">
    <property type="entry name" value="SPATA6_fam"/>
</dbReference>
<dbReference type="GO" id="GO:0007283">
    <property type="term" value="P:spermatogenesis"/>
    <property type="evidence" value="ECO:0007669"/>
    <property type="project" value="InterPro"/>
</dbReference>
<sequence>VTRLLLLYLQVRSVSCPGVHLSVKDDVYLNMFFMDQFRQSLCVPAVFPLLFHEEITFEKIFRHAVDPGEIAVLLESGDTLAFFEEDARSFLFPEPKLVPSFSGVDREVLMTRAAHFFSIAPRLEFSTKTTISEYLFSSLLCTFPRFLCLTLFLSVSPQSFLLSPYCNQFASLLGPLFQHSASEYLSSLLGPSIVTPFCSPLCLIVVSGLCSIRLHFALDSDFLWDFCKLLFIIFSLNTFSLSIPLLCHSVFGS</sequence>
<evidence type="ECO:0000259" key="3">
    <source>
        <dbReference type="Pfam" id="PF14909"/>
    </source>
</evidence>
<dbReference type="STRING" id="48701.ENSPMEP00000018341"/>
<protein>
    <recommendedName>
        <fullName evidence="3">Spermatogenesis-associated protein 6 N-terminal domain-containing protein</fullName>
    </recommendedName>
</protein>
<reference evidence="4" key="2">
    <citation type="submission" date="2025-09" db="UniProtKB">
        <authorList>
            <consortium name="Ensembl"/>
        </authorList>
    </citation>
    <scope>IDENTIFICATION</scope>
</reference>
<comment type="similarity">
    <text evidence="1">Belongs to the SPATA6 family.</text>
</comment>
<proteinExistence type="inferred from homology"/>
<evidence type="ECO:0000256" key="2">
    <source>
        <dbReference type="ARBA" id="ARBA00022553"/>
    </source>
</evidence>
<evidence type="ECO:0000256" key="1">
    <source>
        <dbReference type="ARBA" id="ARBA00006215"/>
    </source>
</evidence>
<dbReference type="InterPro" id="IPR032732">
    <property type="entry name" value="SPATA6_N"/>
</dbReference>
<organism evidence="4 5">
    <name type="scientific">Poecilia mexicana</name>
    <dbReference type="NCBI Taxonomy" id="48701"/>
    <lineage>
        <taxon>Eukaryota</taxon>
        <taxon>Metazoa</taxon>
        <taxon>Chordata</taxon>
        <taxon>Craniata</taxon>
        <taxon>Vertebrata</taxon>
        <taxon>Euteleostomi</taxon>
        <taxon>Actinopterygii</taxon>
        <taxon>Neopterygii</taxon>
        <taxon>Teleostei</taxon>
        <taxon>Neoteleostei</taxon>
        <taxon>Acanthomorphata</taxon>
        <taxon>Ovalentaria</taxon>
        <taxon>Atherinomorphae</taxon>
        <taxon>Cyprinodontiformes</taxon>
        <taxon>Poeciliidae</taxon>
        <taxon>Poeciliinae</taxon>
        <taxon>Poecilia</taxon>
    </lineage>
</organism>
<name>A0A3B3XTI4_9TELE</name>
<accession>A0A3B3XTI4</accession>
<feature type="domain" description="Spermatogenesis-associated protein 6 N-terminal" evidence="3">
    <location>
        <begin position="8"/>
        <end position="131"/>
    </location>
</feature>
<keyword evidence="5" id="KW-1185">Reference proteome</keyword>
<keyword evidence="2" id="KW-0597">Phosphoprotein</keyword>
<evidence type="ECO:0000313" key="5">
    <source>
        <dbReference type="Proteomes" id="UP000261480"/>
    </source>
</evidence>
<evidence type="ECO:0000313" key="4">
    <source>
        <dbReference type="Ensembl" id="ENSPMEP00000018341.1"/>
    </source>
</evidence>
<dbReference type="GO" id="GO:0032027">
    <property type="term" value="F:myosin light chain binding"/>
    <property type="evidence" value="ECO:0007669"/>
    <property type="project" value="InterPro"/>
</dbReference>